<evidence type="ECO:0000256" key="4">
    <source>
        <dbReference type="ARBA" id="ARBA00023163"/>
    </source>
</evidence>
<reference evidence="7" key="1">
    <citation type="journal article" date="2019" name="Int. J. Syst. Evol. Microbiol.">
        <title>The Global Catalogue of Microorganisms (GCM) 10K type strain sequencing project: providing services to taxonomists for standard genome sequencing and annotation.</title>
        <authorList>
            <consortium name="The Broad Institute Genomics Platform"/>
            <consortium name="The Broad Institute Genome Sequencing Center for Infectious Disease"/>
            <person name="Wu L."/>
            <person name="Ma J."/>
        </authorList>
    </citation>
    <scope>NUCLEOTIDE SEQUENCE [LARGE SCALE GENOMIC DNA]</scope>
    <source>
        <strain evidence="7">CECT 7649</strain>
    </source>
</reference>
<dbReference type="PROSITE" id="PS00552">
    <property type="entry name" value="HTH_MERR_1"/>
    <property type="match status" value="1"/>
</dbReference>
<dbReference type="Pfam" id="PF13411">
    <property type="entry name" value="MerR_1"/>
    <property type="match status" value="1"/>
</dbReference>
<dbReference type="EMBL" id="JBHTCG010000009">
    <property type="protein sequence ID" value="MFC7383758.1"/>
    <property type="molecule type" value="Genomic_DNA"/>
</dbReference>
<dbReference type="CDD" id="cd01106">
    <property type="entry name" value="HTH_TipAL-Mta"/>
    <property type="match status" value="1"/>
</dbReference>
<accession>A0ABW2P293</accession>
<protein>
    <submittedName>
        <fullName evidence="6">MerR family transcriptional regulator</fullName>
    </submittedName>
</protein>
<name>A0ABW2P293_9ACTN</name>
<dbReference type="RefSeq" id="WP_380827319.1">
    <property type="nucleotide sequence ID" value="NZ_JBHTCG010000009.1"/>
</dbReference>
<keyword evidence="7" id="KW-1185">Reference proteome</keyword>
<dbReference type="PRINTS" id="PR00040">
    <property type="entry name" value="HTHMERR"/>
</dbReference>
<dbReference type="InterPro" id="IPR009061">
    <property type="entry name" value="DNA-bd_dom_put_sf"/>
</dbReference>
<gene>
    <name evidence="6" type="ORF">ACFQSB_16170</name>
</gene>
<dbReference type="Proteomes" id="UP001596496">
    <property type="component" value="Unassembled WGS sequence"/>
</dbReference>
<dbReference type="Gene3D" id="1.10.490.50">
    <property type="entry name" value="Antibiotic binding domain of TipA-like multidrug resistance regulators"/>
    <property type="match status" value="1"/>
</dbReference>
<dbReference type="SUPFAM" id="SSF89082">
    <property type="entry name" value="Antibiotic binding domain of TipA-like multidrug resistance regulators"/>
    <property type="match status" value="1"/>
</dbReference>
<evidence type="ECO:0000313" key="7">
    <source>
        <dbReference type="Proteomes" id="UP001596496"/>
    </source>
</evidence>
<dbReference type="SUPFAM" id="SSF46955">
    <property type="entry name" value="Putative DNA-binding domain"/>
    <property type="match status" value="1"/>
</dbReference>
<dbReference type="SMART" id="SM00422">
    <property type="entry name" value="HTH_MERR"/>
    <property type="match status" value="1"/>
</dbReference>
<keyword evidence="2" id="KW-0238">DNA-binding</keyword>
<sequence>MEHSISQVAKMAGISSRALRHYDEIGVLRPARVSANGYRWYGRPELLRLQRIMLLRELGMPLDLIAATLDGETDELVALRGHRERLAAERDRLDRILDTVDRTIAGLSGERPISDEDFFTGLAEGRHRLREDLRARYGAKAEAQVAVAERSTSEWTRREYERAADEGRRLLARLSVARRRGVAPDAPEALDLVAGHYAAVRALWPADAAAYHALGELIQDNPEQRAIVAAEDPELPSWLARAVQAYAVHRLGHA</sequence>
<evidence type="ECO:0000259" key="5">
    <source>
        <dbReference type="PROSITE" id="PS50937"/>
    </source>
</evidence>
<evidence type="ECO:0000256" key="3">
    <source>
        <dbReference type="ARBA" id="ARBA00023159"/>
    </source>
</evidence>
<feature type="domain" description="HTH merR-type" evidence="5">
    <location>
        <begin position="1"/>
        <end position="71"/>
    </location>
</feature>
<keyword evidence="1" id="KW-0805">Transcription regulation</keyword>
<dbReference type="InterPro" id="IPR047057">
    <property type="entry name" value="MerR_fam"/>
</dbReference>
<keyword evidence="4" id="KW-0804">Transcription</keyword>
<dbReference type="PROSITE" id="PS50937">
    <property type="entry name" value="HTH_MERR_2"/>
    <property type="match status" value="1"/>
</dbReference>
<dbReference type="InterPro" id="IPR000551">
    <property type="entry name" value="MerR-type_HTH_dom"/>
</dbReference>
<dbReference type="PANTHER" id="PTHR30204:SF90">
    <property type="entry name" value="HTH-TYPE TRANSCRIPTIONAL ACTIVATOR MTA"/>
    <property type="match status" value="1"/>
</dbReference>
<evidence type="ECO:0000313" key="6">
    <source>
        <dbReference type="EMBL" id="MFC7383758.1"/>
    </source>
</evidence>
<evidence type="ECO:0000256" key="2">
    <source>
        <dbReference type="ARBA" id="ARBA00023125"/>
    </source>
</evidence>
<evidence type="ECO:0000256" key="1">
    <source>
        <dbReference type="ARBA" id="ARBA00023015"/>
    </source>
</evidence>
<dbReference type="InterPro" id="IPR036244">
    <property type="entry name" value="TipA-like_antibiotic-bd"/>
</dbReference>
<comment type="caution">
    <text evidence="6">The sequence shown here is derived from an EMBL/GenBank/DDBJ whole genome shotgun (WGS) entry which is preliminary data.</text>
</comment>
<dbReference type="Gene3D" id="1.10.1660.10">
    <property type="match status" value="1"/>
</dbReference>
<organism evidence="6 7">
    <name type="scientific">Sphaerisporangium rhizosphaerae</name>
    <dbReference type="NCBI Taxonomy" id="2269375"/>
    <lineage>
        <taxon>Bacteria</taxon>
        <taxon>Bacillati</taxon>
        <taxon>Actinomycetota</taxon>
        <taxon>Actinomycetes</taxon>
        <taxon>Streptosporangiales</taxon>
        <taxon>Streptosporangiaceae</taxon>
        <taxon>Sphaerisporangium</taxon>
    </lineage>
</organism>
<dbReference type="PANTHER" id="PTHR30204">
    <property type="entry name" value="REDOX-CYCLING DRUG-SENSING TRANSCRIPTIONAL ACTIVATOR SOXR"/>
    <property type="match status" value="1"/>
</dbReference>
<dbReference type="InterPro" id="IPR012925">
    <property type="entry name" value="TipAS_dom"/>
</dbReference>
<proteinExistence type="predicted"/>
<dbReference type="Pfam" id="PF07739">
    <property type="entry name" value="TipAS"/>
    <property type="match status" value="1"/>
</dbReference>
<keyword evidence="3" id="KW-0010">Activator</keyword>